<evidence type="ECO:0000313" key="1">
    <source>
        <dbReference type="EMBL" id="MSS14914.1"/>
    </source>
</evidence>
<dbReference type="RefSeq" id="WP_154525236.1">
    <property type="nucleotide sequence ID" value="NZ_JAQYJL010000008.1"/>
</dbReference>
<name>A0A6L5X7U0_9FIRM</name>
<comment type="caution">
    <text evidence="1">The sequence shown here is derived from an EMBL/GenBank/DDBJ whole genome shotgun (WGS) entry which is preliminary data.</text>
</comment>
<proteinExistence type="predicted"/>
<evidence type="ECO:0000313" key="2">
    <source>
        <dbReference type="Proteomes" id="UP000481852"/>
    </source>
</evidence>
<accession>A0A6L5X7U0</accession>
<protein>
    <submittedName>
        <fullName evidence="1">Polya polymerase</fullName>
    </submittedName>
</protein>
<gene>
    <name evidence="1" type="ORF">FYJ35_07630</name>
</gene>
<dbReference type="EMBL" id="VULZ01000007">
    <property type="protein sequence ID" value="MSS14914.1"/>
    <property type="molecule type" value="Genomic_DNA"/>
</dbReference>
<sequence>MKLQNVKDVRKLFEVVDSCKGKVELVTGEGDRLNLKSKLSQYISLSGIFKDGVPEIPEMEIVAYDPEDVQKLFNFMVNG</sequence>
<dbReference type="Proteomes" id="UP000481852">
    <property type="component" value="Unassembled WGS sequence"/>
</dbReference>
<organism evidence="1 2">
    <name type="scientific">Porcincola intestinalis</name>
    <dbReference type="NCBI Taxonomy" id="2606632"/>
    <lineage>
        <taxon>Bacteria</taxon>
        <taxon>Bacillati</taxon>
        <taxon>Bacillota</taxon>
        <taxon>Clostridia</taxon>
        <taxon>Lachnospirales</taxon>
        <taxon>Lachnospiraceae</taxon>
        <taxon>Porcincola</taxon>
    </lineage>
</organism>
<reference evidence="1 2" key="1">
    <citation type="submission" date="2019-08" db="EMBL/GenBank/DDBJ databases">
        <title>In-depth cultivation of the pig gut microbiome towards novel bacterial diversity and tailored functional studies.</title>
        <authorList>
            <person name="Wylensek D."/>
            <person name="Hitch T.C.A."/>
            <person name="Clavel T."/>
        </authorList>
    </citation>
    <scope>NUCLEOTIDE SEQUENCE [LARGE SCALE GENOMIC DNA]</scope>
    <source>
        <strain evidence="1 2">Oil+RF-744-WCA-WT-11</strain>
    </source>
</reference>
<keyword evidence="2" id="KW-1185">Reference proteome</keyword>
<dbReference type="AlphaFoldDB" id="A0A6L5X7U0"/>